<dbReference type="Gene3D" id="1.20.120.680">
    <property type="entry name" value="Formiminotetrahydrofolate cyclodeaminase monomer, up-and-down helical bundle"/>
    <property type="match status" value="1"/>
</dbReference>
<dbReference type="InterPro" id="IPR036178">
    <property type="entry name" value="Formintransfe-cycloase-like_sf"/>
</dbReference>
<dbReference type="GO" id="GO:0003824">
    <property type="term" value="F:catalytic activity"/>
    <property type="evidence" value="ECO:0007669"/>
    <property type="project" value="InterPro"/>
</dbReference>
<keyword evidence="4" id="KW-1185">Reference proteome</keyword>
<dbReference type="EMBL" id="CP137555">
    <property type="protein sequence ID" value="WOX05503.1"/>
    <property type="molecule type" value="Genomic_DNA"/>
</dbReference>
<keyword evidence="1" id="KW-0812">Transmembrane</keyword>
<accession>A0AAU0MZR3</accession>
<name>A0AAU0MZR3_9GAMM</name>
<dbReference type="SUPFAM" id="SSF101262">
    <property type="entry name" value="Methenyltetrahydrofolate cyclohydrolase-like"/>
    <property type="match status" value="1"/>
</dbReference>
<dbReference type="AlphaFoldDB" id="A0AAU0MZR3"/>
<proteinExistence type="predicted"/>
<sequence length="238" mass="26747">MKQQEIQALKGQEILARPANQLLNDFGAGRASPGSGSAAALLGLLASKMIITVCDISLRKSECSKFHKEFSFVLSRVKEEIEPKLRDLFEKDARDFETVVNLRVLRDKSVDANERSKFARESLDLLQVATDYTFEVAESSLSLMEYGVTMFEHGWHAIRGDSGVAISAAMSGVMSSIFIIHLNLKTLRRRNYSKENLNRIRTLQSRLEELQTKAFSCVTYISSESLESIQSMQLELSE</sequence>
<dbReference type="RefSeq" id="WP_318953973.1">
    <property type="nucleotide sequence ID" value="NZ_CP137555.1"/>
</dbReference>
<organism evidence="3 4">
    <name type="scientific">Microbulbifer pacificus</name>
    <dbReference type="NCBI Taxonomy" id="407164"/>
    <lineage>
        <taxon>Bacteria</taxon>
        <taxon>Pseudomonadati</taxon>
        <taxon>Pseudomonadota</taxon>
        <taxon>Gammaproteobacteria</taxon>
        <taxon>Cellvibrionales</taxon>
        <taxon>Microbulbiferaceae</taxon>
        <taxon>Microbulbifer</taxon>
    </lineage>
</organism>
<evidence type="ECO:0000256" key="1">
    <source>
        <dbReference type="SAM" id="Phobius"/>
    </source>
</evidence>
<gene>
    <name evidence="3" type="ORF">R5R33_17460</name>
</gene>
<feature type="domain" description="Cyclodeaminase/cyclohydrolase" evidence="2">
    <location>
        <begin position="20"/>
        <end position="200"/>
    </location>
</feature>
<evidence type="ECO:0000313" key="3">
    <source>
        <dbReference type="EMBL" id="WOX05503.1"/>
    </source>
</evidence>
<feature type="transmembrane region" description="Helical" evidence="1">
    <location>
        <begin position="164"/>
        <end position="184"/>
    </location>
</feature>
<keyword evidence="1" id="KW-0472">Membrane</keyword>
<keyword evidence="1" id="KW-1133">Transmembrane helix</keyword>
<dbReference type="Proteomes" id="UP001302477">
    <property type="component" value="Chromosome"/>
</dbReference>
<evidence type="ECO:0000259" key="2">
    <source>
        <dbReference type="Pfam" id="PF04961"/>
    </source>
</evidence>
<dbReference type="InterPro" id="IPR007044">
    <property type="entry name" value="Cyclodeamin/CycHdrlase"/>
</dbReference>
<evidence type="ECO:0000313" key="4">
    <source>
        <dbReference type="Proteomes" id="UP001302477"/>
    </source>
</evidence>
<dbReference type="Pfam" id="PF04961">
    <property type="entry name" value="FTCD_C"/>
    <property type="match status" value="1"/>
</dbReference>
<reference evidence="3 4" key="1">
    <citation type="submission" date="2023-10" db="EMBL/GenBank/DDBJ databases">
        <title>Description of Microbulbifer bruguierae sp. nov., isolated from the sediments of mangrove plant Bruguiera sexangula and comparative genomic analyses of the genus Microbulbifer.</title>
        <authorList>
            <person name="Long M."/>
        </authorList>
    </citation>
    <scope>NUCLEOTIDE SEQUENCE [LARGE SCALE GENOMIC DNA]</scope>
    <source>
        <strain evidence="3 4">SPO729</strain>
    </source>
</reference>
<dbReference type="KEGG" id="mpaf:R5R33_17460"/>
<protein>
    <submittedName>
        <fullName evidence="3">Cyclodeaminase/cyclohydrolase family protein</fullName>
    </submittedName>
</protein>